<evidence type="ECO:0000259" key="1">
    <source>
        <dbReference type="Pfam" id="PF19328"/>
    </source>
</evidence>
<dbReference type="PATRIC" id="fig|1415166.3.peg.1854"/>
<evidence type="ECO:0000313" key="2">
    <source>
        <dbReference type="EMBL" id="AHH16631.1"/>
    </source>
</evidence>
<gene>
    <name evidence="2" type="ORF">NONO_c18310</name>
</gene>
<accession>W5THB1</accession>
<dbReference type="RefSeq" id="WP_025348130.1">
    <property type="nucleotide sequence ID" value="NZ_CP006850.1"/>
</dbReference>
<dbReference type="SUPFAM" id="SSF51735">
    <property type="entry name" value="NAD(P)-binding Rossmann-fold domains"/>
    <property type="match status" value="1"/>
</dbReference>
<keyword evidence="3" id="KW-1185">Reference proteome</keyword>
<dbReference type="HOGENOM" id="CLU_050509_1_1_11"/>
<dbReference type="AlphaFoldDB" id="W5THB1"/>
<dbReference type="Proteomes" id="UP000019150">
    <property type="component" value="Chromosome"/>
</dbReference>
<reference evidence="2 3" key="1">
    <citation type="journal article" date="2014" name="Appl. Environ. Microbiol.">
        <title>Insights into the Microbial Degradation of Rubber and Gutta-Percha by Analysis of the Complete Genome of Nocardia nova SH22a.</title>
        <authorList>
            <person name="Luo Q."/>
            <person name="Hiessl S."/>
            <person name="Poehlein A."/>
            <person name="Daniel R."/>
            <person name="Steinbuchel A."/>
        </authorList>
    </citation>
    <scope>NUCLEOTIDE SEQUENCE [LARGE SCALE GENOMIC DNA]</scope>
    <source>
        <strain evidence="2">SH22a</strain>
    </source>
</reference>
<organism evidence="2 3">
    <name type="scientific">Nocardia nova SH22a</name>
    <dbReference type="NCBI Taxonomy" id="1415166"/>
    <lineage>
        <taxon>Bacteria</taxon>
        <taxon>Bacillati</taxon>
        <taxon>Actinomycetota</taxon>
        <taxon>Actinomycetes</taxon>
        <taxon>Mycobacteriales</taxon>
        <taxon>Nocardiaceae</taxon>
        <taxon>Nocardia</taxon>
    </lineage>
</organism>
<dbReference type="Gene3D" id="3.40.50.720">
    <property type="entry name" value="NAD(P)-binding Rossmann-like Domain"/>
    <property type="match status" value="1"/>
</dbReference>
<protein>
    <recommendedName>
        <fullName evidence="1">2,4-diaminopentanoate dehydrogenase C-terminal domain-containing protein</fullName>
    </recommendedName>
</protein>
<dbReference type="OrthoDB" id="4759936at2"/>
<dbReference type="InterPro" id="IPR045760">
    <property type="entry name" value="DAP_DH_C"/>
</dbReference>
<dbReference type="STRING" id="1415166.NONO_c18310"/>
<dbReference type="KEGG" id="nno:NONO_c18310"/>
<dbReference type="InterPro" id="IPR036291">
    <property type="entry name" value="NAD(P)-bd_dom_sf"/>
</dbReference>
<name>W5THB1_9NOCA</name>
<proteinExistence type="predicted"/>
<sequence>MTRAERAGLEVVVVGLGATGLAIVESLVPRADCALVGALDIRPELLGVDLASLVAGAPAVPVVSSADELPHADVAVVATSSWLDGIEPTITALLERGMNVVSICEELREPGLSHPETVARLDRVAREHGVSVLGTGCNPGMLMDTLPLVLSGLTTEVHRVAVRRTADMSRYGAILQKFGLGLTPAEFDTRQRSGQVMGHVGFDQSIAALARGLEWTLDGVEVDPVERDLVAGTERAGEHLAVPAGTVAGVVHRARGMRAGEPVIELATHFGIFGDEDHVARGDALTIVGREQTIEVIAPGGYESFLSTVAMACNAVSAVVAAEPGFRTILDLPVSALASKGARTVRTA</sequence>
<dbReference type="EMBL" id="CP006850">
    <property type="protein sequence ID" value="AHH16631.1"/>
    <property type="molecule type" value="Genomic_DNA"/>
</dbReference>
<evidence type="ECO:0000313" key="3">
    <source>
        <dbReference type="Proteomes" id="UP000019150"/>
    </source>
</evidence>
<dbReference type="Pfam" id="PF19328">
    <property type="entry name" value="DAP_DH_C"/>
    <property type="match status" value="1"/>
</dbReference>
<dbReference type="CDD" id="cd24146">
    <property type="entry name" value="nat-AmDH_N_like"/>
    <property type="match status" value="1"/>
</dbReference>
<dbReference type="eggNOG" id="COG3804">
    <property type="taxonomic scope" value="Bacteria"/>
</dbReference>
<feature type="domain" description="2,4-diaminopentanoate dehydrogenase C-terminal" evidence="1">
    <location>
        <begin position="142"/>
        <end position="338"/>
    </location>
</feature>